<dbReference type="InterPro" id="IPR004835">
    <property type="entry name" value="Chitin_synth"/>
</dbReference>
<dbReference type="EMBL" id="CACVKT020007143">
    <property type="protein sequence ID" value="CAC5405894.1"/>
    <property type="molecule type" value="Genomic_DNA"/>
</dbReference>
<evidence type="ECO:0000256" key="1">
    <source>
        <dbReference type="ARBA" id="ARBA00004651"/>
    </source>
</evidence>
<keyword evidence="8 13" id="KW-0175">Coiled coil</keyword>
<dbReference type="OrthoDB" id="6113496at2759"/>
<comment type="catalytic activity">
    <reaction evidence="12">
        <text>[(1-&gt;4)-N-acetyl-beta-D-glucosaminyl](n) + UDP-N-acetyl-alpha-D-glucosamine = [(1-&gt;4)-N-acetyl-beta-D-glucosaminyl](n+1) + UDP + H(+)</text>
        <dbReference type="Rhea" id="RHEA:16637"/>
        <dbReference type="Rhea" id="RHEA-COMP:9593"/>
        <dbReference type="Rhea" id="RHEA-COMP:9595"/>
        <dbReference type="ChEBI" id="CHEBI:15378"/>
        <dbReference type="ChEBI" id="CHEBI:17029"/>
        <dbReference type="ChEBI" id="CHEBI:57705"/>
        <dbReference type="ChEBI" id="CHEBI:58223"/>
        <dbReference type="EC" id="2.4.1.16"/>
    </reaction>
</comment>
<feature type="compositionally biased region" description="Basic and acidic residues" evidence="14">
    <location>
        <begin position="295"/>
        <end position="312"/>
    </location>
</feature>
<dbReference type="Proteomes" id="UP000507470">
    <property type="component" value="Unassembled WGS sequence"/>
</dbReference>
<keyword evidence="3" id="KW-1003">Cell membrane</keyword>
<feature type="transmembrane region" description="Helical" evidence="15">
    <location>
        <begin position="184"/>
        <end position="203"/>
    </location>
</feature>
<feature type="domain" description="Chitin synthase chs-1/2 N-terminal putative transporter" evidence="16">
    <location>
        <begin position="110"/>
        <end position="217"/>
    </location>
</feature>
<comment type="similarity">
    <text evidence="11">Belongs to the chitin synthase family. Class IV subfamily.</text>
</comment>
<keyword evidence="9 15" id="KW-0472">Membrane</keyword>
<evidence type="ECO:0000256" key="12">
    <source>
        <dbReference type="ARBA" id="ARBA00048014"/>
    </source>
</evidence>
<keyword evidence="18" id="KW-1185">Reference proteome</keyword>
<feature type="transmembrane region" description="Helical" evidence="15">
    <location>
        <begin position="1109"/>
        <end position="1126"/>
    </location>
</feature>
<dbReference type="AlphaFoldDB" id="A0A6J8DFP4"/>
<feature type="transmembrane region" description="Helical" evidence="15">
    <location>
        <begin position="543"/>
        <end position="562"/>
    </location>
</feature>
<evidence type="ECO:0000256" key="14">
    <source>
        <dbReference type="SAM" id="MobiDB-lite"/>
    </source>
</evidence>
<feature type="transmembrane region" description="Helical" evidence="15">
    <location>
        <begin position="1049"/>
        <end position="1070"/>
    </location>
</feature>
<dbReference type="InterPro" id="IPR029044">
    <property type="entry name" value="Nucleotide-diphossugar_trans"/>
</dbReference>
<dbReference type="Pfam" id="PF23000">
    <property type="entry name" value="ChitinSynthase_IV_N"/>
    <property type="match status" value="1"/>
</dbReference>
<feature type="transmembrane region" description="Helical" evidence="15">
    <location>
        <begin position="489"/>
        <end position="510"/>
    </location>
</feature>
<dbReference type="Pfam" id="PF03142">
    <property type="entry name" value="Chitin_synth_2"/>
    <property type="match status" value="1"/>
</dbReference>
<feature type="transmembrane region" description="Helical" evidence="15">
    <location>
        <begin position="398"/>
        <end position="419"/>
    </location>
</feature>
<sequence>MSKKTETPKGNSNKSNPQTSNKDAENTEEQNNSKLKESVCPQAEQILKIAFAIFLFILTFASGFIGRITLHILIWHINPPIESNVSNINTLGGLLEPNCACVSGTSCKGNTHYTAVDESWIWALFLVVIAPYCLTFMSTFSRICFKSNKELKWKVLMVLIVIETLHSVGLSILGFLVLPAFDPASASVVYLAVCGIPPILDLIDKMAIQLKRKSSGTNSESKCQNPSSETKEEPSYGTDNEATDTTKTNEQTSNGTNSESKRQNPSEETKEQPSYGPDNEAISQQTTAENNPENENTRGESSRERTACKGDKPDSTFTLCNETSKLSFALPFAGLILHAAGIILVMIYINIGTMIASFLLSVLLISIKYWENFITMGSHDSKFACRLKRELHKRRTKTSCIVSLWKILITFCAVIVVFVSRGSDSMAALKALFNNGMTTMNTVFGEQQFGFNPICQTNVPFLTAFICIMCNYLCYKTSKTVCVINCQRFCFNLPIVMLPPVVTIVMGGLMNQPDILKLESCDLIFSDWCIKNSSRLSEKCTELLAAFVLLFISILLITRHVWKSDGRKNGETARIFVSPFYCGMFTELSLLLNRRRDDDEYDIVHREKKSGKQQKKRRMLYACCATLWHENATEMRQLITSVLRLDLRQSINKFMEDELEEDVETFDLEAHVYFDDAFLPPTDTQSQRREMNTHVKTFIQELSDATRDFYEKQIELPDGGMLKTPYGSRIEWTLPGENKMFVHLKDKTKVRNKKRWSQVMYMLYILKWKIPRILKPEKSYNSSETKRKKEIDKKKEKLNKTKEELDKEKRKLERKLKRKLERKKQIQEIAENTFLLALDGDVDFQPEAVLSLMRRMEKNDKVGAACGRIHPIGNGPMVWYQQFEYAISHWLQKATEHVIGCVLCSPGCFSLFRGSAILQHEVLETYTSVAQEARQCLQYDQGEDRWLCTLLLQKGWKIEYCAESDSHTFAPESFNEFYTQRRRWTPSTMANILEIIQDWKNVTKNNENISFLYIVYQFILFVSTILTPGTVFMIILGALIVGFESIPPWLALILNLIPVIVFILMCLYTSTERQLQMAALLSCIYVIVMVVVMIGVVRDAILEGLCSTTTIFIMFVAGVFVISAILHPKEILCILPGLLYFLAIPSMSMLMFLFSIGNLHVTSWGTRDTETKKKPDDKANTEQINEKNDAEYLCSFGKIVCCAISPSKDSTNEEQPQSMYTCNINNT</sequence>
<dbReference type="GO" id="GO:0005886">
    <property type="term" value="C:plasma membrane"/>
    <property type="evidence" value="ECO:0007669"/>
    <property type="project" value="UniProtKB-SubCell"/>
</dbReference>
<feature type="compositionally biased region" description="Polar residues" evidence="14">
    <location>
        <begin position="215"/>
        <end position="228"/>
    </location>
</feature>
<feature type="compositionally biased region" description="Polar residues" evidence="14">
    <location>
        <begin position="8"/>
        <end position="21"/>
    </location>
</feature>
<keyword evidence="6 15" id="KW-0812">Transmembrane</keyword>
<feature type="transmembrane region" description="Helical" evidence="15">
    <location>
        <begin position="459"/>
        <end position="477"/>
    </location>
</feature>
<comment type="subcellular location">
    <subcellularLocation>
        <location evidence="1">Cell membrane</location>
        <topology evidence="1">Multi-pass membrane protein</topology>
    </subcellularLocation>
</comment>
<feature type="transmembrane region" description="Helical" evidence="15">
    <location>
        <begin position="1010"/>
        <end position="1043"/>
    </location>
</feature>
<keyword evidence="10" id="KW-0325">Glycoprotein</keyword>
<evidence type="ECO:0000259" key="16">
    <source>
        <dbReference type="Pfam" id="PF23000"/>
    </source>
</evidence>
<evidence type="ECO:0000256" key="5">
    <source>
        <dbReference type="ARBA" id="ARBA00022679"/>
    </source>
</evidence>
<gene>
    <name evidence="17" type="ORF">MCOR_39536</name>
</gene>
<protein>
    <recommendedName>
        <fullName evidence="2">chitin synthase</fullName>
        <ecNumber evidence="2">2.4.1.16</ecNumber>
    </recommendedName>
</protein>
<keyword evidence="4 17" id="KW-0328">Glycosyltransferase</keyword>
<feature type="compositionally biased region" description="Basic and acidic residues" evidence="14">
    <location>
        <begin position="259"/>
        <end position="271"/>
    </location>
</feature>
<organism evidence="17 18">
    <name type="scientific">Mytilus coruscus</name>
    <name type="common">Sea mussel</name>
    <dbReference type="NCBI Taxonomy" id="42192"/>
    <lineage>
        <taxon>Eukaryota</taxon>
        <taxon>Metazoa</taxon>
        <taxon>Spiralia</taxon>
        <taxon>Lophotrochozoa</taxon>
        <taxon>Mollusca</taxon>
        <taxon>Bivalvia</taxon>
        <taxon>Autobranchia</taxon>
        <taxon>Pteriomorphia</taxon>
        <taxon>Mytilida</taxon>
        <taxon>Mytiloidea</taxon>
        <taxon>Mytilidae</taxon>
        <taxon>Mytilinae</taxon>
        <taxon>Mytilus</taxon>
    </lineage>
</organism>
<dbReference type="SUPFAM" id="SSF53448">
    <property type="entry name" value="Nucleotide-diphospho-sugar transferases"/>
    <property type="match status" value="1"/>
</dbReference>
<feature type="transmembrane region" description="Helical" evidence="15">
    <location>
        <begin position="328"/>
        <end position="349"/>
    </location>
</feature>
<dbReference type="FunFam" id="3.90.550.10:FF:000139">
    <property type="entry name" value="Chitin synthase 8"/>
    <property type="match status" value="1"/>
</dbReference>
<feature type="transmembrane region" description="Helical" evidence="15">
    <location>
        <begin position="1077"/>
        <end position="1097"/>
    </location>
</feature>
<evidence type="ECO:0000256" key="4">
    <source>
        <dbReference type="ARBA" id="ARBA00022676"/>
    </source>
</evidence>
<proteinExistence type="inferred from homology"/>
<evidence type="ECO:0000313" key="18">
    <source>
        <dbReference type="Proteomes" id="UP000507470"/>
    </source>
</evidence>
<dbReference type="PANTHER" id="PTHR22914">
    <property type="entry name" value="CHITIN SYNTHASE"/>
    <property type="match status" value="1"/>
</dbReference>
<dbReference type="InterPro" id="IPR055120">
    <property type="entry name" value="Chs-1/2_IV_N"/>
</dbReference>
<dbReference type="EC" id="2.4.1.16" evidence="2"/>
<name>A0A6J8DFP4_MYTCO</name>
<evidence type="ECO:0000256" key="15">
    <source>
        <dbReference type="SAM" id="Phobius"/>
    </source>
</evidence>
<feature type="region of interest" description="Disordered" evidence="14">
    <location>
        <begin position="214"/>
        <end position="312"/>
    </location>
</feature>
<evidence type="ECO:0000256" key="6">
    <source>
        <dbReference type="ARBA" id="ARBA00022692"/>
    </source>
</evidence>
<feature type="transmembrane region" description="Helical" evidence="15">
    <location>
        <begin position="51"/>
        <end position="77"/>
    </location>
</feature>
<evidence type="ECO:0000256" key="9">
    <source>
        <dbReference type="ARBA" id="ARBA00023136"/>
    </source>
</evidence>
<feature type="transmembrane region" description="Helical" evidence="15">
    <location>
        <begin position="1138"/>
        <end position="1157"/>
    </location>
</feature>
<evidence type="ECO:0000256" key="10">
    <source>
        <dbReference type="ARBA" id="ARBA00023180"/>
    </source>
</evidence>
<keyword evidence="5 17" id="KW-0808">Transferase</keyword>
<feature type="region of interest" description="Disordered" evidence="14">
    <location>
        <begin position="1208"/>
        <end position="1227"/>
    </location>
</feature>
<dbReference type="GO" id="GO:0004100">
    <property type="term" value="F:chitin synthase activity"/>
    <property type="evidence" value="ECO:0007669"/>
    <property type="project" value="UniProtKB-EC"/>
</dbReference>
<feature type="compositionally biased region" description="Polar residues" evidence="14">
    <location>
        <begin position="237"/>
        <end position="258"/>
    </location>
</feature>
<feature type="transmembrane region" description="Helical" evidence="15">
    <location>
        <begin position="155"/>
        <end position="178"/>
    </location>
</feature>
<evidence type="ECO:0000256" key="7">
    <source>
        <dbReference type="ARBA" id="ARBA00022989"/>
    </source>
</evidence>
<evidence type="ECO:0000256" key="2">
    <source>
        <dbReference type="ARBA" id="ARBA00012543"/>
    </source>
</evidence>
<feature type="transmembrane region" description="Helical" evidence="15">
    <location>
        <begin position="355"/>
        <end position="377"/>
    </location>
</feature>
<dbReference type="PANTHER" id="PTHR22914:SF42">
    <property type="entry name" value="CHITIN SYNTHASE"/>
    <property type="match status" value="1"/>
</dbReference>
<evidence type="ECO:0000256" key="11">
    <source>
        <dbReference type="ARBA" id="ARBA00046329"/>
    </source>
</evidence>
<dbReference type="Gene3D" id="3.90.550.10">
    <property type="entry name" value="Spore Coat Polysaccharide Biosynthesis Protein SpsA, Chain A"/>
    <property type="match status" value="1"/>
</dbReference>
<feature type="region of interest" description="Disordered" evidence="14">
    <location>
        <begin position="1"/>
        <end position="35"/>
    </location>
</feature>
<evidence type="ECO:0000256" key="8">
    <source>
        <dbReference type="ARBA" id="ARBA00023054"/>
    </source>
</evidence>
<feature type="transmembrane region" description="Helical" evidence="15">
    <location>
        <begin position="120"/>
        <end position="143"/>
    </location>
</feature>
<evidence type="ECO:0000313" key="17">
    <source>
        <dbReference type="EMBL" id="CAC5405894.1"/>
    </source>
</evidence>
<keyword evidence="7 15" id="KW-1133">Transmembrane helix</keyword>
<reference evidence="17 18" key="1">
    <citation type="submission" date="2020-06" db="EMBL/GenBank/DDBJ databases">
        <authorList>
            <person name="Li R."/>
            <person name="Bekaert M."/>
        </authorList>
    </citation>
    <scope>NUCLEOTIDE SEQUENCE [LARGE SCALE GENOMIC DNA]</scope>
    <source>
        <strain evidence="18">wild</strain>
    </source>
</reference>
<feature type="coiled-coil region" evidence="13">
    <location>
        <begin position="784"/>
        <end position="829"/>
    </location>
</feature>
<evidence type="ECO:0000256" key="3">
    <source>
        <dbReference type="ARBA" id="ARBA00022475"/>
    </source>
</evidence>
<accession>A0A6J8DFP4</accession>
<dbReference type="GO" id="GO:0006031">
    <property type="term" value="P:chitin biosynthetic process"/>
    <property type="evidence" value="ECO:0007669"/>
    <property type="project" value="TreeGrafter"/>
</dbReference>
<evidence type="ECO:0000256" key="13">
    <source>
        <dbReference type="SAM" id="Coils"/>
    </source>
</evidence>